<proteinExistence type="inferred from homology"/>
<dbReference type="InterPro" id="IPR011990">
    <property type="entry name" value="TPR-like_helical_dom_sf"/>
</dbReference>
<dbReference type="PANTHER" id="PTHR46128:SF356">
    <property type="entry name" value="PENTACOTRIPEPTIDE-REPEAT REGION OF PRORP DOMAIN-CONTAINING PROTEIN"/>
    <property type="match status" value="1"/>
</dbReference>
<dbReference type="Pfam" id="PF13041">
    <property type="entry name" value="PPR_2"/>
    <property type="match status" value="1"/>
</dbReference>
<reference evidence="4 5" key="1">
    <citation type="submission" date="2019-01" db="EMBL/GenBank/DDBJ databases">
        <title>Sequencing of cultivated peanut Arachis hypogaea provides insights into genome evolution and oil improvement.</title>
        <authorList>
            <person name="Chen X."/>
        </authorList>
    </citation>
    <scope>NUCLEOTIDE SEQUENCE [LARGE SCALE GENOMIC DNA]</scope>
    <source>
        <strain evidence="5">cv. Fuhuasheng</strain>
        <tissue evidence="4">Leaves</tissue>
    </source>
</reference>
<organism evidence="4 5">
    <name type="scientific">Arachis hypogaea</name>
    <name type="common">Peanut</name>
    <dbReference type="NCBI Taxonomy" id="3818"/>
    <lineage>
        <taxon>Eukaryota</taxon>
        <taxon>Viridiplantae</taxon>
        <taxon>Streptophyta</taxon>
        <taxon>Embryophyta</taxon>
        <taxon>Tracheophyta</taxon>
        <taxon>Spermatophyta</taxon>
        <taxon>Magnoliopsida</taxon>
        <taxon>eudicotyledons</taxon>
        <taxon>Gunneridae</taxon>
        <taxon>Pentapetalae</taxon>
        <taxon>rosids</taxon>
        <taxon>fabids</taxon>
        <taxon>Fabales</taxon>
        <taxon>Fabaceae</taxon>
        <taxon>Papilionoideae</taxon>
        <taxon>50 kb inversion clade</taxon>
        <taxon>dalbergioids sensu lato</taxon>
        <taxon>Dalbergieae</taxon>
        <taxon>Pterocarpus clade</taxon>
        <taxon>Arachis</taxon>
    </lineage>
</organism>
<dbReference type="PROSITE" id="PS51375">
    <property type="entry name" value="PPR"/>
    <property type="match status" value="3"/>
</dbReference>
<dbReference type="Pfam" id="PF12854">
    <property type="entry name" value="PPR_1"/>
    <property type="match status" value="1"/>
</dbReference>
<keyword evidence="2" id="KW-0677">Repeat</keyword>
<protein>
    <recommendedName>
        <fullName evidence="6">Pentatricopeptide repeat-containing protein</fullName>
    </recommendedName>
</protein>
<dbReference type="PANTHER" id="PTHR46128">
    <property type="entry name" value="MITOCHONDRIAL GROUP I INTRON SPLICING FACTOR CCM1"/>
    <property type="match status" value="1"/>
</dbReference>
<dbReference type="Proteomes" id="UP000289738">
    <property type="component" value="Chromosome A05"/>
</dbReference>
<evidence type="ECO:0000313" key="4">
    <source>
        <dbReference type="EMBL" id="RYR56932.1"/>
    </source>
</evidence>
<dbReference type="Pfam" id="PF01535">
    <property type="entry name" value="PPR"/>
    <property type="match status" value="2"/>
</dbReference>
<sequence length="188" mass="21177">MIRGFYKIDMIHSAFKVFDEMCYAPNSITYNTLIHRFCKNSDIEGAQRIFDRIVKVGGQSYKSDVVTYTTLIDGYSKKGEFCEALECMKEMVKQGCHSNVLIYNALIEGLCLGENVYEAMKMMTRMRLNGLEDNVTTNTGIMKGFCIVGKSEEAIMHLKKMDVVSVLSNGKDGQKIILRTTMSPGGQF</sequence>
<feature type="repeat" description="PPR" evidence="3">
    <location>
        <begin position="26"/>
        <end position="60"/>
    </location>
</feature>
<evidence type="ECO:0008006" key="6">
    <source>
        <dbReference type="Google" id="ProtNLM"/>
    </source>
</evidence>
<comment type="similarity">
    <text evidence="1">Belongs to the PPR family. P subfamily.</text>
</comment>
<evidence type="ECO:0000256" key="1">
    <source>
        <dbReference type="ARBA" id="ARBA00007626"/>
    </source>
</evidence>
<evidence type="ECO:0000256" key="2">
    <source>
        <dbReference type="ARBA" id="ARBA00022737"/>
    </source>
</evidence>
<feature type="repeat" description="PPR" evidence="3">
    <location>
        <begin position="99"/>
        <end position="133"/>
    </location>
</feature>
<evidence type="ECO:0000313" key="5">
    <source>
        <dbReference type="Proteomes" id="UP000289738"/>
    </source>
</evidence>
<evidence type="ECO:0000256" key="3">
    <source>
        <dbReference type="PROSITE-ProRule" id="PRU00708"/>
    </source>
</evidence>
<dbReference type="Gene3D" id="1.25.40.10">
    <property type="entry name" value="Tetratricopeptide repeat domain"/>
    <property type="match status" value="2"/>
</dbReference>
<accession>A0A445D192</accession>
<feature type="repeat" description="PPR" evidence="3">
    <location>
        <begin position="64"/>
        <end position="98"/>
    </location>
</feature>
<comment type="caution">
    <text evidence="4">The sequence shown here is derived from an EMBL/GenBank/DDBJ whole genome shotgun (WGS) entry which is preliminary data.</text>
</comment>
<name>A0A445D192_ARAHY</name>
<dbReference type="EMBL" id="SDMP01000005">
    <property type="protein sequence ID" value="RYR56932.1"/>
    <property type="molecule type" value="Genomic_DNA"/>
</dbReference>
<gene>
    <name evidence="4" type="ORF">Ahy_A05g022669</name>
</gene>
<dbReference type="NCBIfam" id="TIGR00756">
    <property type="entry name" value="PPR"/>
    <property type="match status" value="3"/>
</dbReference>
<dbReference type="AlphaFoldDB" id="A0A445D192"/>
<dbReference type="InterPro" id="IPR050872">
    <property type="entry name" value="PPR_P_subfamily"/>
</dbReference>
<dbReference type="InterPro" id="IPR002885">
    <property type="entry name" value="PPR_rpt"/>
</dbReference>
<dbReference type="SUPFAM" id="SSF81901">
    <property type="entry name" value="HCP-like"/>
    <property type="match status" value="1"/>
</dbReference>
<keyword evidence="5" id="KW-1185">Reference proteome</keyword>